<dbReference type="SUPFAM" id="SSF82199">
    <property type="entry name" value="SET domain"/>
    <property type="match status" value="1"/>
</dbReference>
<proteinExistence type="predicted"/>
<dbReference type="InterPro" id="IPR046341">
    <property type="entry name" value="SET_dom_sf"/>
</dbReference>
<organism evidence="1 2">
    <name type="scientific">Strongylus vulgaris</name>
    <name type="common">Blood worm</name>
    <dbReference type="NCBI Taxonomy" id="40348"/>
    <lineage>
        <taxon>Eukaryota</taxon>
        <taxon>Metazoa</taxon>
        <taxon>Ecdysozoa</taxon>
        <taxon>Nematoda</taxon>
        <taxon>Chromadorea</taxon>
        <taxon>Rhabditida</taxon>
        <taxon>Rhabditina</taxon>
        <taxon>Rhabditomorpha</taxon>
        <taxon>Strongyloidea</taxon>
        <taxon>Strongylidae</taxon>
        <taxon>Strongylus</taxon>
    </lineage>
</organism>
<accession>A0A3P7INH9</accession>
<gene>
    <name evidence="1" type="ORF">SVUK_LOCUS965</name>
</gene>
<evidence type="ECO:0000313" key="2">
    <source>
        <dbReference type="Proteomes" id="UP000270094"/>
    </source>
</evidence>
<reference evidence="1 2" key="1">
    <citation type="submission" date="2018-11" db="EMBL/GenBank/DDBJ databases">
        <authorList>
            <consortium name="Pathogen Informatics"/>
        </authorList>
    </citation>
    <scope>NUCLEOTIDE SEQUENCE [LARGE SCALE GENOMIC DNA]</scope>
</reference>
<dbReference type="OrthoDB" id="341421at2759"/>
<dbReference type="Gene3D" id="3.90.1410.10">
    <property type="entry name" value="set domain protein methyltransferase, domain 1"/>
    <property type="match status" value="1"/>
</dbReference>
<keyword evidence="2" id="KW-1185">Reference proteome</keyword>
<dbReference type="Proteomes" id="UP000270094">
    <property type="component" value="Unassembled WGS sequence"/>
</dbReference>
<sequence length="143" mass="16213">MHPDDPVEKFLVWSRKNGVIFDGLEIRSSETSGNGIFATRSFRTEEKFIQLPEGLMITAGKIADMEKYADLLRETGFLPTPFEMLTLFFCLEDAESSFYAPYLKVLPKRSQVFALEVLDSPLSITSVPKLKNYVGNMIALCKY</sequence>
<name>A0A3P7INH9_STRVU</name>
<protein>
    <submittedName>
        <fullName evidence="1">Uncharacterized protein</fullName>
    </submittedName>
</protein>
<dbReference type="AlphaFoldDB" id="A0A3P7INH9"/>
<dbReference type="EMBL" id="UYYB01001762">
    <property type="protein sequence ID" value="VDM65967.1"/>
    <property type="molecule type" value="Genomic_DNA"/>
</dbReference>
<evidence type="ECO:0000313" key="1">
    <source>
        <dbReference type="EMBL" id="VDM65967.1"/>
    </source>
</evidence>